<gene>
    <name evidence="1" type="ORF">DSO57_1033562</name>
</gene>
<proteinExistence type="predicted"/>
<accession>A0ACC2S255</accession>
<sequence length="96" mass="10249">MKFLSALALSLLAHSAVLPARKANDAHHNELEQGDDDAQDGFDEEINDTVLTKPVAIATAETLKTIINVVLVHASTLSAAQTTAENLGTFVNRQKP</sequence>
<organism evidence="1 2">
    <name type="scientific">Entomophthora muscae</name>
    <dbReference type="NCBI Taxonomy" id="34485"/>
    <lineage>
        <taxon>Eukaryota</taxon>
        <taxon>Fungi</taxon>
        <taxon>Fungi incertae sedis</taxon>
        <taxon>Zoopagomycota</taxon>
        <taxon>Entomophthoromycotina</taxon>
        <taxon>Entomophthoromycetes</taxon>
        <taxon>Entomophthorales</taxon>
        <taxon>Entomophthoraceae</taxon>
        <taxon>Entomophthora</taxon>
    </lineage>
</organism>
<evidence type="ECO:0000313" key="1">
    <source>
        <dbReference type="EMBL" id="KAJ9056383.1"/>
    </source>
</evidence>
<dbReference type="EMBL" id="QTSX02005946">
    <property type="protein sequence ID" value="KAJ9056383.1"/>
    <property type="molecule type" value="Genomic_DNA"/>
</dbReference>
<reference evidence="1" key="1">
    <citation type="submission" date="2022-04" db="EMBL/GenBank/DDBJ databases">
        <title>Genome of the entomopathogenic fungus Entomophthora muscae.</title>
        <authorList>
            <person name="Elya C."/>
            <person name="Lovett B.R."/>
            <person name="Lee E."/>
            <person name="Macias A.M."/>
            <person name="Hajek A.E."/>
            <person name="De Bivort B.L."/>
            <person name="Kasson M.T."/>
            <person name="De Fine Licht H.H."/>
            <person name="Stajich J.E."/>
        </authorList>
    </citation>
    <scope>NUCLEOTIDE SEQUENCE</scope>
    <source>
        <strain evidence="1">Berkeley</strain>
    </source>
</reference>
<name>A0ACC2S255_9FUNG</name>
<comment type="caution">
    <text evidence="1">The sequence shown here is derived from an EMBL/GenBank/DDBJ whole genome shotgun (WGS) entry which is preliminary data.</text>
</comment>
<evidence type="ECO:0000313" key="2">
    <source>
        <dbReference type="Proteomes" id="UP001165960"/>
    </source>
</evidence>
<dbReference type="Proteomes" id="UP001165960">
    <property type="component" value="Unassembled WGS sequence"/>
</dbReference>
<keyword evidence="2" id="KW-1185">Reference proteome</keyword>
<protein>
    <submittedName>
        <fullName evidence="1">Uncharacterized protein</fullName>
    </submittedName>
</protein>